<comment type="catalytic activity">
    <reaction evidence="8">
        <text>D-glucosamine 6-phosphate + acetyl-CoA = N-acetyl-D-glucosamine 6-phosphate + CoA + H(+)</text>
        <dbReference type="Rhea" id="RHEA:10292"/>
        <dbReference type="ChEBI" id="CHEBI:15378"/>
        <dbReference type="ChEBI" id="CHEBI:57287"/>
        <dbReference type="ChEBI" id="CHEBI:57288"/>
        <dbReference type="ChEBI" id="CHEBI:57513"/>
        <dbReference type="ChEBI" id="CHEBI:58725"/>
        <dbReference type="EC" id="2.3.1.4"/>
    </reaction>
</comment>
<evidence type="ECO:0000256" key="5">
    <source>
        <dbReference type="ARBA" id="ARBA00022824"/>
    </source>
</evidence>
<keyword evidence="11" id="KW-1185">Reference proteome</keyword>
<keyword evidence="6" id="KW-0472">Membrane</keyword>
<dbReference type="EC" id="2.3.1.4" evidence="8"/>
<dbReference type="EMBL" id="NDIQ01000022">
    <property type="protein sequence ID" value="PRT56575.1"/>
    <property type="molecule type" value="Genomic_DNA"/>
</dbReference>
<name>A0A2T0FNM1_9ASCO</name>
<evidence type="ECO:0000256" key="3">
    <source>
        <dbReference type="ARBA" id="ARBA00011738"/>
    </source>
</evidence>
<evidence type="ECO:0000256" key="7">
    <source>
        <dbReference type="ARBA" id="ARBA00023315"/>
    </source>
</evidence>
<gene>
    <name evidence="10" type="ORF">B9G98_04195</name>
</gene>
<evidence type="ECO:0000256" key="8">
    <source>
        <dbReference type="RuleBase" id="RU365086"/>
    </source>
</evidence>
<accession>A0A2T0FNM1</accession>
<dbReference type="InterPro" id="IPR039143">
    <property type="entry name" value="GNPNAT1-like"/>
</dbReference>
<dbReference type="OrthoDB" id="10039976at2759"/>
<dbReference type="STRING" id="45607.A0A2T0FNM1"/>
<comment type="subunit">
    <text evidence="3">Homodimer.</text>
</comment>
<evidence type="ECO:0000313" key="10">
    <source>
        <dbReference type="EMBL" id="PRT56575.1"/>
    </source>
</evidence>
<dbReference type="GO" id="GO:0004343">
    <property type="term" value="F:glucosamine 6-phosphate N-acetyltransferase activity"/>
    <property type="evidence" value="ECO:0007669"/>
    <property type="project" value="UniProtKB-UniRule"/>
</dbReference>
<dbReference type="RefSeq" id="XP_024666520.1">
    <property type="nucleotide sequence ID" value="XM_024810752.1"/>
</dbReference>
<evidence type="ECO:0000256" key="6">
    <source>
        <dbReference type="ARBA" id="ARBA00023136"/>
    </source>
</evidence>
<comment type="similarity">
    <text evidence="8">Belongs to the acetyltransferase family. GNA1 subfamily.</text>
</comment>
<dbReference type="InterPro" id="IPR000182">
    <property type="entry name" value="GNAT_dom"/>
</dbReference>
<dbReference type="GO" id="GO:0006048">
    <property type="term" value="P:UDP-N-acetylglucosamine biosynthetic process"/>
    <property type="evidence" value="ECO:0007669"/>
    <property type="project" value="UniProtKB-UniRule"/>
</dbReference>
<evidence type="ECO:0000256" key="2">
    <source>
        <dbReference type="ARBA" id="ARBA00004586"/>
    </source>
</evidence>
<dbReference type="UniPathway" id="UPA00113">
    <property type="reaction ID" value="UER00529"/>
</dbReference>
<dbReference type="GeneID" id="36517943"/>
<dbReference type="PANTHER" id="PTHR13355:SF11">
    <property type="entry name" value="GLUCOSAMINE 6-PHOSPHATE N-ACETYLTRANSFERASE"/>
    <property type="match status" value="1"/>
</dbReference>
<evidence type="ECO:0000256" key="4">
    <source>
        <dbReference type="ARBA" id="ARBA00022679"/>
    </source>
</evidence>
<evidence type="ECO:0000313" key="11">
    <source>
        <dbReference type="Proteomes" id="UP000238350"/>
    </source>
</evidence>
<dbReference type="Proteomes" id="UP000238350">
    <property type="component" value="Unassembled WGS sequence"/>
</dbReference>
<comment type="subcellular location">
    <subcellularLocation>
        <location evidence="1">Endomembrane system</location>
        <topology evidence="1">Peripheral membrane protein</topology>
    </subcellularLocation>
    <subcellularLocation>
        <location evidence="2">Endoplasmic reticulum membrane</location>
    </subcellularLocation>
</comment>
<dbReference type="InterPro" id="IPR016181">
    <property type="entry name" value="Acyl_CoA_acyltransferase"/>
</dbReference>
<evidence type="ECO:0000256" key="1">
    <source>
        <dbReference type="ARBA" id="ARBA00004184"/>
    </source>
</evidence>
<organism evidence="10 11">
    <name type="scientific">Wickerhamiella sorbophila</name>
    <dbReference type="NCBI Taxonomy" id="45607"/>
    <lineage>
        <taxon>Eukaryota</taxon>
        <taxon>Fungi</taxon>
        <taxon>Dikarya</taxon>
        <taxon>Ascomycota</taxon>
        <taxon>Saccharomycotina</taxon>
        <taxon>Dipodascomycetes</taxon>
        <taxon>Dipodascales</taxon>
        <taxon>Trichomonascaceae</taxon>
        <taxon>Wickerhamiella</taxon>
    </lineage>
</organism>
<dbReference type="AlphaFoldDB" id="A0A2T0FNM1"/>
<dbReference type="FunFam" id="3.40.630.30:FF:000048">
    <property type="entry name" value="Glucosamine 6-phosphate N-acetyltransferase"/>
    <property type="match status" value="1"/>
</dbReference>
<dbReference type="GO" id="GO:0005789">
    <property type="term" value="C:endoplasmic reticulum membrane"/>
    <property type="evidence" value="ECO:0007669"/>
    <property type="project" value="UniProtKB-SubCell"/>
</dbReference>
<evidence type="ECO:0000259" key="9">
    <source>
        <dbReference type="PROSITE" id="PS51186"/>
    </source>
</evidence>
<comment type="pathway">
    <text evidence="8">Nucleotide-sugar biosynthesis; UDP-N-acetyl-alpha-D-glucosamine biosynthesis; N-acetyl-alpha-D-glucosamine 1-phosphate from alpha-D-glucosamine 6-phosphate (route I): step 1/2.</text>
</comment>
<dbReference type="PROSITE" id="PS51186">
    <property type="entry name" value="GNAT"/>
    <property type="match status" value="1"/>
</dbReference>
<keyword evidence="7 8" id="KW-0012">Acyltransferase</keyword>
<reference evidence="10 11" key="1">
    <citation type="submission" date="2017-04" db="EMBL/GenBank/DDBJ databases">
        <title>Genome sequencing of [Candida] sorbophila.</title>
        <authorList>
            <person name="Ahn J.O."/>
        </authorList>
    </citation>
    <scope>NUCLEOTIDE SEQUENCE [LARGE SCALE GENOMIC DNA]</scope>
    <source>
        <strain evidence="10 11">DS02</strain>
    </source>
</reference>
<comment type="caution">
    <text evidence="10">The sequence shown here is derived from an EMBL/GenBank/DDBJ whole genome shotgun (WGS) entry which is preliminary data.</text>
</comment>
<proteinExistence type="inferred from homology"/>
<feature type="domain" description="N-acetyltransferase" evidence="9">
    <location>
        <begin position="22"/>
        <end position="170"/>
    </location>
</feature>
<dbReference type="PANTHER" id="PTHR13355">
    <property type="entry name" value="GLUCOSAMINE 6-PHOSPHATE N-ACETYLTRANSFERASE"/>
    <property type="match status" value="1"/>
</dbReference>
<dbReference type="SUPFAM" id="SSF55729">
    <property type="entry name" value="Acyl-CoA N-acyltransferases (Nat)"/>
    <property type="match status" value="1"/>
</dbReference>
<keyword evidence="5" id="KW-0256">Endoplasmic reticulum</keyword>
<sequence length="170" mass="19093">MDPLFDAQLIPRSVTNQLPSGYRMRPLVSSDYDKGVLDVLKVLTVVGNISRSQFVDQFNYWKSKKDMYHTLVVLNEQDRVVGCGTVLVESKLIHECGKVGHIEDIAVAKDQQGKKLGLRIINALTEIGRAQGCYKIILDCSEHNVKFYEKCGFTRGGAEMVLKFQTPSKL</sequence>
<dbReference type="Pfam" id="PF00583">
    <property type="entry name" value="Acetyltransf_1"/>
    <property type="match status" value="1"/>
</dbReference>
<keyword evidence="4 8" id="KW-0808">Transferase</keyword>
<dbReference type="Gene3D" id="3.40.630.30">
    <property type="match status" value="1"/>
</dbReference>
<protein>
    <recommendedName>
        <fullName evidence="8">Glucosamine 6-phosphate N-acetyltransferase</fullName>
        <ecNumber evidence="8">2.3.1.4</ecNumber>
    </recommendedName>
</protein>
<dbReference type="CDD" id="cd04301">
    <property type="entry name" value="NAT_SF"/>
    <property type="match status" value="1"/>
</dbReference>